<evidence type="ECO:0000256" key="6">
    <source>
        <dbReference type="ARBA" id="ARBA00023136"/>
    </source>
</evidence>
<evidence type="ECO:0000256" key="3">
    <source>
        <dbReference type="ARBA" id="ARBA00022475"/>
    </source>
</evidence>
<organism evidence="8 9">
    <name type="scientific">Microbulbifer okhotskensis</name>
    <dbReference type="NCBI Taxonomy" id="2926617"/>
    <lineage>
        <taxon>Bacteria</taxon>
        <taxon>Pseudomonadati</taxon>
        <taxon>Pseudomonadota</taxon>
        <taxon>Gammaproteobacteria</taxon>
        <taxon>Cellvibrionales</taxon>
        <taxon>Microbulbiferaceae</taxon>
        <taxon>Microbulbifer</taxon>
    </lineage>
</organism>
<feature type="transmembrane region" description="Helical" evidence="7">
    <location>
        <begin position="43"/>
        <end position="63"/>
    </location>
</feature>
<sequence length="110" mass="12280">MDWFWGWLGATFVLSLAEAILFPTMSVQIDRLAPSHLRGTYFGASSFYAIGWSMAPLIGGLVIQWWSGPILYGSLVALCGVVFVLYRFTEYLSRPVWPEQEEGLIADAEA</sequence>
<reference evidence="8" key="1">
    <citation type="journal article" date="2022" name="Arch. Microbiol.">
        <title>Microbulbifer okhotskensis sp. nov., isolated from a deep bottom sediment of the Okhotsk Sea.</title>
        <authorList>
            <person name="Romanenko L."/>
            <person name="Kurilenko V."/>
            <person name="Otstavnykh N."/>
            <person name="Velansky P."/>
            <person name="Isaeva M."/>
            <person name="Mikhailov V."/>
        </authorList>
    </citation>
    <scope>NUCLEOTIDE SEQUENCE</scope>
    <source>
        <strain evidence="8">OS29</strain>
    </source>
</reference>
<keyword evidence="3" id="KW-1003">Cell membrane</keyword>
<protein>
    <recommendedName>
        <fullName evidence="10">Major Facilitator Superfamily protein</fullName>
    </recommendedName>
</protein>
<proteinExistence type="predicted"/>
<accession>A0A9X2EPR7</accession>
<evidence type="ECO:0000256" key="2">
    <source>
        <dbReference type="ARBA" id="ARBA00022448"/>
    </source>
</evidence>
<name>A0A9X2EPR7_9GAMM</name>
<dbReference type="GO" id="GO:0005886">
    <property type="term" value="C:plasma membrane"/>
    <property type="evidence" value="ECO:0007669"/>
    <property type="project" value="UniProtKB-SubCell"/>
</dbReference>
<gene>
    <name evidence="8" type="ORF">MO867_14650</name>
</gene>
<evidence type="ECO:0000313" key="9">
    <source>
        <dbReference type="Proteomes" id="UP001139028"/>
    </source>
</evidence>
<comment type="caution">
    <text evidence="8">The sequence shown here is derived from an EMBL/GenBank/DDBJ whole genome shotgun (WGS) entry which is preliminary data.</text>
</comment>
<evidence type="ECO:0000313" key="8">
    <source>
        <dbReference type="EMBL" id="MCO1335576.1"/>
    </source>
</evidence>
<evidence type="ECO:0000256" key="7">
    <source>
        <dbReference type="SAM" id="Phobius"/>
    </source>
</evidence>
<keyword evidence="9" id="KW-1185">Reference proteome</keyword>
<dbReference type="PANTHER" id="PTHR23517">
    <property type="entry name" value="RESISTANCE PROTEIN MDTM, PUTATIVE-RELATED-RELATED"/>
    <property type="match status" value="1"/>
</dbReference>
<dbReference type="InterPro" id="IPR036259">
    <property type="entry name" value="MFS_trans_sf"/>
</dbReference>
<comment type="subcellular location">
    <subcellularLocation>
        <location evidence="1">Cell membrane</location>
        <topology evidence="1">Multi-pass membrane protein</topology>
    </subcellularLocation>
</comment>
<evidence type="ECO:0008006" key="10">
    <source>
        <dbReference type="Google" id="ProtNLM"/>
    </source>
</evidence>
<feature type="transmembrane region" description="Helical" evidence="7">
    <location>
        <begin position="70"/>
        <end position="88"/>
    </location>
</feature>
<keyword evidence="4 7" id="KW-0812">Transmembrane</keyword>
<keyword evidence="2" id="KW-0813">Transport</keyword>
<keyword evidence="6 7" id="KW-0472">Membrane</keyword>
<dbReference type="PANTHER" id="PTHR23517:SF2">
    <property type="entry name" value="MULTIDRUG RESISTANCE PROTEIN MDTH"/>
    <property type="match status" value="1"/>
</dbReference>
<dbReference type="SUPFAM" id="SSF103473">
    <property type="entry name" value="MFS general substrate transporter"/>
    <property type="match status" value="1"/>
</dbReference>
<dbReference type="AlphaFoldDB" id="A0A9X2EPR7"/>
<dbReference type="Gene3D" id="1.20.1250.20">
    <property type="entry name" value="MFS general substrate transporter like domains"/>
    <property type="match status" value="1"/>
</dbReference>
<keyword evidence="5 7" id="KW-1133">Transmembrane helix</keyword>
<dbReference type="RefSeq" id="WP_252470465.1">
    <property type="nucleotide sequence ID" value="NZ_JALBWM010000070.1"/>
</dbReference>
<evidence type="ECO:0000256" key="1">
    <source>
        <dbReference type="ARBA" id="ARBA00004651"/>
    </source>
</evidence>
<dbReference type="Proteomes" id="UP001139028">
    <property type="component" value="Unassembled WGS sequence"/>
</dbReference>
<evidence type="ECO:0000256" key="5">
    <source>
        <dbReference type="ARBA" id="ARBA00022989"/>
    </source>
</evidence>
<evidence type="ECO:0000256" key="4">
    <source>
        <dbReference type="ARBA" id="ARBA00022692"/>
    </source>
</evidence>
<dbReference type="EMBL" id="JALBWM010000070">
    <property type="protein sequence ID" value="MCO1335576.1"/>
    <property type="molecule type" value="Genomic_DNA"/>
</dbReference>
<dbReference type="InterPro" id="IPR050171">
    <property type="entry name" value="MFS_Transporters"/>
</dbReference>